<dbReference type="InterPro" id="IPR013087">
    <property type="entry name" value="Znf_C2H2_type"/>
</dbReference>
<accession>A0A1E5VK90</accession>
<keyword evidence="4" id="KW-1185">Reference proteome</keyword>
<keyword evidence="1" id="KW-0863">Zinc-finger</keyword>
<evidence type="ECO:0000259" key="2">
    <source>
        <dbReference type="PROSITE" id="PS50157"/>
    </source>
</evidence>
<dbReference type="PROSITE" id="PS50157">
    <property type="entry name" value="ZINC_FINGER_C2H2_2"/>
    <property type="match status" value="1"/>
</dbReference>
<feature type="domain" description="C2H2-type" evidence="2">
    <location>
        <begin position="185"/>
        <end position="212"/>
    </location>
</feature>
<evidence type="ECO:0000313" key="4">
    <source>
        <dbReference type="Proteomes" id="UP000095767"/>
    </source>
</evidence>
<gene>
    <name evidence="3" type="ORF">BAE44_0013455</name>
</gene>
<organism evidence="3 4">
    <name type="scientific">Dichanthelium oligosanthes</name>
    <dbReference type="NCBI Taxonomy" id="888268"/>
    <lineage>
        <taxon>Eukaryota</taxon>
        <taxon>Viridiplantae</taxon>
        <taxon>Streptophyta</taxon>
        <taxon>Embryophyta</taxon>
        <taxon>Tracheophyta</taxon>
        <taxon>Spermatophyta</taxon>
        <taxon>Magnoliopsida</taxon>
        <taxon>Liliopsida</taxon>
        <taxon>Poales</taxon>
        <taxon>Poaceae</taxon>
        <taxon>PACMAD clade</taxon>
        <taxon>Panicoideae</taxon>
        <taxon>Panicodae</taxon>
        <taxon>Paniceae</taxon>
        <taxon>Dichantheliinae</taxon>
        <taxon>Dichanthelium</taxon>
    </lineage>
</organism>
<sequence length="216" mass="23656">MNPPNDINSTNNKPIVSPLHEALLGTTAIPIMDPSSQSQPTDQPIFHAPQEPSKMTMHRNYTLLSSIPFQARFAANSSNQQQTLSSEHNFLTTPVSDYLSSSDRMAIMSMDAPSITSLLQGDPVAVLHAHLNTIRGSDLGPIFENATQVPREQQMPVRETVCASDNIVHSVSSSTMKNERGGNIYQCRICPARFSSSQAYGGHMSHHSKDKKKGKI</sequence>
<protein>
    <recommendedName>
        <fullName evidence="2">C2H2-type domain-containing protein</fullName>
    </recommendedName>
</protein>
<evidence type="ECO:0000256" key="1">
    <source>
        <dbReference type="PROSITE-ProRule" id="PRU00042"/>
    </source>
</evidence>
<dbReference type="AlphaFoldDB" id="A0A1E5VK90"/>
<evidence type="ECO:0000313" key="3">
    <source>
        <dbReference type="EMBL" id="OEL25526.1"/>
    </source>
</evidence>
<dbReference type="OrthoDB" id="592185at2759"/>
<keyword evidence="1" id="KW-0479">Metal-binding</keyword>
<dbReference type="EMBL" id="LWDX02037053">
    <property type="protein sequence ID" value="OEL25526.1"/>
    <property type="molecule type" value="Genomic_DNA"/>
</dbReference>
<proteinExistence type="predicted"/>
<reference evidence="3 4" key="1">
    <citation type="submission" date="2016-09" db="EMBL/GenBank/DDBJ databases">
        <title>The draft genome of Dichanthelium oligosanthes: A C3 panicoid grass species.</title>
        <authorList>
            <person name="Studer A.J."/>
            <person name="Schnable J.C."/>
            <person name="Brutnell T.P."/>
        </authorList>
    </citation>
    <scope>NUCLEOTIDE SEQUENCE [LARGE SCALE GENOMIC DNA]</scope>
    <source>
        <strain evidence="4">cv. Kellogg 1175</strain>
        <tissue evidence="3">Leaf</tissue>
    </source>
</reference>
<dbReference type="PROSITE" id="PS00028">
    <property type="entry name" value="ZINC_FINGER_C2H2_1"/>
    <property type="match status" value="1"/>
</dbReference>
<dbReference type="Gene3D" id="3.30.160.60">
    <property type="entry name" value="Classic Zinc Finger"/>
    <property type="match status" value="1"/>
</dbReference>
<comment type="caution">
    <text evidence="3">The sequence shown here is derived from an EMBL/GenBank/DDBJ whole genome shotgun (WGS) entry which is preliminary data.</text>
</comment>
<dbReference type="GO" id="GO:0008270">
    <property type="term" value="F:zinc ion binding"/>
    <property type="evidence" value="ECO:0007669"/>
    <property type="project" value="UniProtKB-KW"/>
</dbReference>
<keyword evidence="1" id="KW-0862">Zinc</keyword>
<dbReference type="Proteomes" id="UP000095767">
    <property type="component" value="Unassembled WGS sequence"/>
</dbReference>
<name>A0A1E5VK90_9POAL</name>